<dbReference type="EMBL" id="CP032509">
    <property type="protein sequence ID" value="AZN73375.1"/>
    <property type="molecule type" value="Genomic_DNA"/>
</dbReference>
<evidence type="ECO:0000313" key="2">
    <source>
        <dbReference type="EMBL" id="AZN73375.1"/>
    </source>
</evidence>
<sequence length="98" mass="11615">MPRIRVWTQEEVQALNAERARVAAEELAERRRQRVIREAAEAEAHAARQQRMQEQYDRYEAERLHQERLEEAKQRRLARERADAAVIGPGRRALDLDD</sequence>
<organism evidence="2 3">
    <name type="scientific">Georhizobium profundi</name>
    <dbReference type="NCBI Taxonomy" id="2341112"/>
    <lineage>
        <taxon>Bacteria</taxon>
        <taxon>Pseudomonadati</taxon>
        <taxon>Pseudomonadota</taxon>
        <taxon>Alphaproteobacteria</taxon>
        <taxon>Hyphomicrobiales</taxon>
        <taxon>Rhizobiaceae</taxon>
        <taxon>Georhizobium</taxon>
    </lineage>
</organism>
<proteinExistence type="predicted"/>
<reference evidence="2 3" key="1">
    <citation type="submission" date="2018-09" db="EMBL/GenBank/DDBJ databases">
        <title>Marinorhizobium profundi gen. nov., sp. nov., isolated from a deep-sea sediment sample from the New Britain Trench and proposal of Marinorhizobiaceae fam. nov. in the order Rhizobiales of the class Alphaproteobacteria.</title>
        <authorList>
            <person name="Cao J."/>
        </authorList>
    </citation>
    <scope>NUCLEOTIDE SEQUENCE [LARGE SCALE GENOMIC DNA]</scope>
    <source>
        <strain evidence="2 3">WS11</strain>
    </source>
</reference>
<evidence type="ECO:0000313" key="3">
    <source>
        <dbReference type="Proteomes" id="UP000268192"/>
    </source>
</evidence>
<keyword evidence="1" id="KW-0175">Coiled coil</keyword>
<accession>A0A3S9B8U3</accession>
<gene>
    <name evidence="2" type="ORF">D5400_20640</name>
</gene>
<dbReference type="AlphaFoldDB" id="A0A3S9B8U3"/>
<name>A0A3S9B8U3_9HYPH</name>
<keyword evidence="3" id="KW-1185">Reference proteome</keyword>
<dbReference type="Proteomes" id="UP000268192">
    <property type="component" value="Chromosome"/>
</dbReference>
<feature type="coiled-coil region" evidence="1">
    <location>
        <begin position="25"/>
        <end position="69"/>
    </location>
</feature>
<dbReference type="KEGG" id="abaw:D5400_20640"/>
<evidence type="ECO:0000256" key="1">
    <source>
        <dbReference type="SAM" id="Coils"/>
    </source>
</evidence>
<protein>
    <submittedName>
        <fullName evidence="2">Uncharacterized protein</fullName>
    </submittedName>
</protein>
<dbReference type="RefSeq" id="WP_126012241.1">
    <property type="nucleotide sequence ID" value="NZ_CP032509.1"/>
</dbReference>